<evidence type="ECO:0000256" key="1">
    <source>
        <dbReference type="ARBA" id="ARBA00008428"/>
    </source>
</evidence>
<evidence type="ECO:0000313" key="13">
    <source>
        <dbReference type="EMBL" id="KAB3533846.1"/>
    </source>
</evidence>
<dbReference type="EC" id="5.6.2.3" evidence="10"/>
<keyword evidence="4" id="KW-0547">Nucleotide-binding</keyword>
<dbReference type="Pfam" id="PF03796">
    <property type="entry name" value="DnaB_C"/>
    <property type="match status" value="1"/>
</dbReference>
<evidence type="ECO:0000313" key="14">
    <source>
        <dbReference type="Proteomes" id="UP000432715"/>
    </source>
</evidence>
<dbReference type="GO" id="GO:0005829">
    <property type="term" value="C:cytosol"/>
    <property type="evidence" value="ECO:0007669"/>
    <property type="project" value="TreeGrafter"/>
</dbReference>
<accession>A0A6I0F7Z7</accession>
<keyword evidence="7" id="KW-0067">ATP-binding</keyword>
<protein>
    <recommendedName>
        <fullName evidence="10">DNA 5'-3' helicase</fullName>
        <ecNumber evidence="10">5.6.2.3</ecNumber>
    </recommendedName>
</protein>
<dbReference type="InterPro" id="IPR036185">
    <property type="entry name" value="DNA_heli_DnaB-like_N_sf"/>
</dbReference>
<dbReference type="RefSeq" id="WP_151861524.1">
    <property type="nucleotide sequence ID" value="NZ_WBZC01000037.1"/>
</dbReference>
<comment type="catalytic activity">
    <reaction evidence="11">
        <text>ATP + H2O = ADP + phosphate + H(+)</text>
        <dbReference type="Rhea" id="RHEA:13065"/>
        <dbReference type="ChEBI" id="CHEBI:15377"/>
        <dbReference type="ChEBI" id="CHEBI:15378"/>
        <dbReference type="ChEBI" id="CHEBI:30616"/>
        <dbReference type="ChEBI" id="CHEBI:43474"/>
        <dbReference type="ChEBI" id="CHEBI:456216"/>
        <dbReference type="EC" id="5.6.2.3"/>
    </reaction>
</comment>
<evidence type="ECO:0000256" key="7">
    <source>
        <dbReference type="ARBA" id="ARBA00022840"/>
    </source>
</evidence>
<dbReference type="SUPFAM" id="SSF48024">
    <property type="entry name" value="N-terminal domain of DnaB helicase"/>
    <property type="match status" value="1"/>
</dbReference>
<dbReference type="PANTHER" id="PTHR30153:SF2">
    <property type="entry name" value="REPLICATIVE DNA HELICASE"/>
    <property type="match status" value="1"/>
</dbReference>
<keyword evidence="3" id="KW-0235">DNA replication</keyword>
<organism evidence="13 14">
    <name type="scientific">Alkaliphilus pronyensis</name>
    <dbReference type="NCBI Taxonomy" id="1482732"/>
    <lineage>
        <taxon>Bacteria</taxon>
        <taxon>Bacillati</taxon>
        <taxon>Bacillota</taxon>
        <taxon>Clostridia</taxon>
        <taxon>Peptostreptococcales</taxon>
        <taxon>Natronincolaceae</taxon>
        <taxon>Alkaliphilus</taxon>
    </lineage>
</organism>
<dbReference type="GO" id="GO:0006269">
    <property type="term" value="P:DNA replication, synthesis of primer"/>
    <property type="evidence" value="ECO:0007669"/>
    <property type="project" value="UniProtKB-KW"/>
</dbReference>
<evidence type="ECO:0000256" key="6">
    <source>
        <dbReference type="ARBA" id="ARBA00022806"/>
    </source>
</evidence>
<evidence type="ECO:0000256" key="10">
    <source>
        <dbReference type="ARBA" id="ARBA00044969"/>
    </source>
</evidence>
<reference evidence="13 14" key="1">
    <citation type="submission" date="2019-10" db="EMBL/GenBank/DDBJ databases">
        <title>Alkaliphilus serpentinus sp. nov. and Alkaliphilus pronyensis sp. nov., two novel anaerobic alkaliphilic species isolated from the serpentinized-hosted hydrothermal field of the Prony Bay (New Caledonia).</title>
        <authorList>
            <person name="Postec A."/>
        </authorList>
    </citation>
    <scope>NUCLEOTIDE SEQUENCE [LARGE SCALE GENOMIC DNA]</scope>
    <source>
        <strain evidence="13 14">LacV</strain>
    </source>
</reference>
<evidence type="ECO:0000256" key="5">
    <source>
        <dbReference type="ARBA" id="ARBA00022801"/>
    </source>
</evidence>
<evidence type="ECO:0000259" key="12">
    <source>
        <dbReference type="PROSITE" id="PS51199"/>
    </source>
</evidence>
<dbReference type="GO" id="GO:0016787">
    <property type="term" value="F:hydrolase activity"/>
    <property type="evidence" value="ECO:0007669"/>
    <property type="project" value="UniProtKB-KW"/>
</dbReference>
<evidence type="ECO:0000256" key="9">
    <source>
        <dbReference type="ARBA" id="ARBA00023235"/>
    </source>
</evidence>
<dbReference type="SMART" id="SM00382">
    <property type="entry name" value="AAA"/>
    <property type="match status" value="1"/>
</dbReference>
<dbReference type="Proteomes" id="UP000432715">
    <property type="component" value="Unassembled WGS sequence"/>
</dbReference>
<dbReference type="SUPFAM" id="SSF52540">
    <property type="entry name" value="P-loop containing nucleoside triphosphate hydrolases"/>
    <property type="match status" value="1"/>
</dbReference>
<dbReference type="PROSITE" id="PS51199">
    <property type="entry name" value="SF4_HELICASE"/>
    <property type="match status" value="1"/>
</dbReference>
<dbReference type="InterPro" id="IPR003593">
    <property type="entry name" value="AAA+_ATPase"/>
</dbReference>
<dbReference type="InterPro" id="IPR007693">
    <property type="entry name" value="DNA_helicase_DnaB-like_N"/>
</dbReference>
<evidence type="ECO:0000256" key="8">
    <source>
        <dbReference type="ARBA" id="ARBA00023125"/>
    </source>
</evidence>
<dbReference type="GO" id="GO:0003677">
    <property type="term" value="F:DNA binding"/>
    <property type="evidence" value="ECO:0007669"/>
    <property type="project" value="UniProtKB-KW"/>
</dbReference>
<gene>
    <name evidence="13" type="ORF">F8154_10280</name>
</gene>
<feature type="domain" description="SF4 helicase" evidence="12">
    <location>
        <begin position="164"/>
        <end position="437"/>
    </location>
</feature>
<keyword evidence="6" id="KW-0347">Helicase</keyword>
<name>A0A6I0F7Z7_9FIRM</name>
<dbReference type="InterPro" id="IPR007694">
    <property type="entry name" value="DNA_helicase_DnaB-like_C"/>
</dbReference>
<dbReference type="InterPro" id="IPR027417">
    <property type="entry name" value="P-loop_NTPase"/>
</dbReference>
<evidence type="ECO:0000256" key="4">
    <source>
        <dbReference type="ARBA" id="ARBA00022741"/>
    </source>
</evidence>
<keyword evidence="14" id="KW-1185">Reference proteome</keyword>
<evidence type="ECO:0000256" key="2">
    <source>
        <dbReference type="ARBA" id="ARBA00022515"/>
    </source>
</evidence>
<dbReference type="GO" id="GO:1990077">
    <property type="term" value="C:primosome complex"/>
    <property type="evidence" value="ECO:0007669"/>
    <property type="project" value="UniProtKB-KW"/>
</dbReference>
<keyword evidence="2" id="KW-0639">Primosome</keyword>
<comment type="caution">
    <text evidence="13">The sequence shown here is derived from an EMBL/GenBank/DDBJ whole genome shotgun (WGS) entry which is preliminary data.</text>
</comment>
<dbReference type="OrthoDB" id="1754301at2"/>
<dbReference type="EMBL" id="WBZC01000037">
    <property type="protein sequence ID" value="KAB3533846.1"/>
    <property type="molecule type" value="Genomic_DNA"/>
</dbReference>
<dbReference type="Gene3D" id="1.10.860.10">
    <property type="entry name" value="DNAb Helicase, Chain A"/>
    <property type="match status" value="1"/>
</dbReference>
<keyword evidence="5" id="KW-0378">Hydrolase</keyword>
<evidence type="ECO:0000256" key="11">
    <source>
        <dbReference type="ARBA" id="ARBA00048954"/>
    </source>
</evidence>
<dbReference type="AlphaFoldDB" id="A0A6I0F7Z7"/>
<proteinExistence type="inferred from homology"/>
<dbReference type="Gene3D" id="3.40.50.300">
    <property type="entry name" value="P-loop containing nucleotide triphosphate hydrolases"/>
    <property type="match status" value="1"/>
</dbReference>
<evidence type="ECO:0000256" key="3">
    <source>
        <dbReference type="ARBA" id="ARBA00022705"/>
    </source>
</evidence>
<keyword evidence="8" id="KW-0238">DNA-binding</keyword>
<dbReference type="PANTHER" id="PTHR30153">
    <property type="entry name" value="REPLICATIVE DNA HELICASE DNAB"/>
    <property type="match status" value="1"/>
</dbReference>
<comment type="similarity">
    <text evidence="1">Belongs to the helicase family. DnaB subfamily.</text>
</comment>
<dbReference type="InterPro" id="IPR016136">
    <property type="entry name" value="DNA_helicase_N/primase_C"/>
</dbReference>
<keyword evidence="9" id="KW-0413">Isomerase</keyword>
<sequence length="438" mass="49873">MNIPHSIEIEQTLLGNFLLDKNTLYAIEKLNIDDFYNEFHQAMFQVVRNLRNDNKTVDYIQVHEGLKKLGLNDLPYLNSLISNIPFSESTDHYVNTIREKSILRRLISECQTAISMATTGQEDPRSIKATLANKLDSIGTEQNEESDRLQDIFLKLIDDIENSNSKEQKKYLTGITDLDIITTGLHKEEVVVVAARPGVGKTALALQISRNLAINGLNILLLSREMSKAQMAKRFTLSKSNINGKRLRTGNVNDEEWKIIIETMIKLSKLPININTTCRSIPQIKNKLRETKADVLIIDYLQLLEPMNKSANREQQVSELSREIKNISLDFKIPVVLLSQLNRNADLRRPTLADLRESGAIEQDANSVVFIHLPAGKEIEKAVKEGLITEEFLQECTKNKNKVVEVIIAKQRDGELGEFYLQYMPNKLTFLSISNRRE</sequence>
<dbReference type="Pfam" id="PF00772">
    <property type="entry name" value="DnaB"/>
    <property type="match status" value="1"/>
</dbReference>
<dbReference type="GO" id="GO:0005524">
    <property type="term" value="F:ATP binding"/>
    <property type="evidence" value="ECO:0007669"/>
    <property type="project" value="UniProtKB-KW"/>
</dbReference>
<dbReference type="GO" id="GO:0043139">
    <property type="term" value="F:5'-3' DNA helicase activity"/>
    <property type="evidence" value="ECO:0007669"/>
    <property type="project" value="UniProtKB-EC"/>
</dbReference>